<gene>
    <name evidence="1" type="ORF">Bhyg_11466</name>
</gene>
<evidence type="ECO:0000313" key="2">
    <source>
        <dbReference type="Proteomes" id="UP001151699"/>
    </source>
</evidence>
<proteinExistence type="predicted"/>
<dbReference type="EMBL" id="WJQU01000003">
    <property type="protein sequence ID" value="KAJ6638728.1"/>
    <property type="molecule type" value="Genomic_DNA"/>
</dbReference>
<accession>A0A9Q0S092</accession>
<organism evidence="1 2">
    <name type="scientific">Pseudolycoriella hygida</name>
    <dbReference type="NCBI Taxonomy" id="35572"/>
    <lineage>
        <taxon>Eukaryota</taxon>
        <taxon>Metazoa</taxon>
        <taxon>Ecdysozoa</taxon>
        <taxon>Arthropoda</taxon>
        <taxon>Hexapoda</taxon>
        <taxon>Insecta</taxon>
        <taxon>Pterygota</taxon>
        <taxon>Neoptera</taxon>
        <taxon>Endopterygota</taxon>
        <taxon>Diptera</taxon>
        <taxon>Nematocera</taxon>
        <taxon>Sciaroidea</taxon>
        <taxon>Sciaridae</taxon>
        <taxon>Pseudolycoriella</taxon>
    </lineage>
</organism>
<reference evidence="1" key="1">
    <citation type="submission" date="2022-07" db="EMBL/GenBank/DDBJ databases">
        <authorList>
            <person name="Trinca V."/>
            <person name="Uliana J.V.C."/>
            <person name="Torres T.T."/>
            <person name="Ward R.J."/>
            <person name="Monesi N."/>
        </authorList>
    </citation>
    <scope>NUCLEOTIDE SEQUENCE</scope>
    <source>
        <strain evidence="1">HSMRA1968</strain>
        <tissue evidence="1">Whole embryos</tissue>
    </source>
</reference>
<feature type="non-terminal residue" evidence="1">
    <location>
        <position position="30"/>
    </location>
</feature>
<evidence type="ECO:0000313" key="1">
    <source>
        <dbReference type="EMBL" id="KAJ6638728.1"/>
    </source>
</evidence>
<dbReference type="Proteomes" id="UP001151699">
    <property type="component" value="Chromosome X"/>
</dbReference>
<name>A0A9Q0S092_9DIPT</name>
<sequence length="30" mass="3392">MWAKYVSQSPALAYCTRKYGNAVVTEQLRG</sequence>
<keyword evidence="2" id="KW-1185">Reference proteome</keyword>
<protein>
    <submittedName>
        <fullName evidence="1">Uncharacterized protein</fullName>
    </submittedName>
</protein>
<dbReference type="AlphaFoldDB" id="A0A9Q0S092"/>
<comment type="caution">
    <text evidence="1">The sequence shown here is derived from an EMBL/GenBank/DDBJ whole genome shotgun (WGS) entry which is preliminary data.</text>
</comment>